<dbReference type="GO" id="GO:0016705">
    <property type="term" value="F:oxidoreductase activity, acting on paired donors, with incorporation or reduction of molecular oxygen"/>
    <property type="evidence" value="ECO:0007669"/>
    <property type="project" value="InterPro"/>
</dbReference>
<evidence type="ECO:0000256" key="4">
    <source>
        <dbReference type="ARBA" id="ARBA00023002"/>
    </source>
</evidence>
<dbReference type="SUPFAM" id="SSF48264">
    <property type="entry name" value="Cytochrome P450"/>
    <property type="match status" value="1"/>
</dbReference>
<dbReference type="InterPro" id="IPR050651">
    <property type="entry name" value="Plant_Cytochrome_P450_Monoox"/>
</dbReference>
<keyword evidence="7" id="KW-0812">Transmembrane</keyword>
<evidence type="ECO:0000256" key="1">
    <source>
        <dbReference type="ARBA" id="ARBA00004167"/>
    </source>
</evidence>
<sequence>MAVSHGTAHQFIAMEFSSAFYAPIAFFLLFYYYLLYSRPTKLTTQKSKSPPEAGGARPFTGHLHLMNGGTSAGLPHINLAALADKYGPVFTIRIGVRRVLVVSSWELVKELFTTRDVAVSSRPNFRAAKHLSYDFAMFGFSPYGPYWRELRKLTSVELLSSRRLELLSHVRVSETVQSVNELL</sequence>
<evidence type="ECO:0000256" key="5">
    <source>
        <dbReference type="ARBA" id="ARBA00023004"/>
    </source>
</evidence>
<accession>A0AAW2XA24</accession>
<protein>
    <submittedName>
        <fullName evidence="8">Cytochrome</fullName>
    </submittedName>
</protein>
<dbReference type="InterPro" id="IPR001128">
    <property type="entry name" value="Cyt_P450"/>
</dbReference>
<gene>
    <name evidence="8" type="ORF">Slati_1538500</name>
</gene>
<dbReference type="EMBL" id="JACGWN010000005">
    <property type="protein sequence ID" value="KAL0449821.1"/>
    <property type="molecule type" value="Genomic_DNA"/>
</dbReference>
<evidence type="ECO:0000256" key="7">
    <source>
        <dbReference type="SAM" id="Phobius"/>
    </source>
</evidence>
<organism evidence="8">
    <name type="scientific">Sesamum latifolium</name>
    <dbReference type="NCBI Taxonomy" id="2727402"/>
    <lineage>
        <taxon>Eukaryota</taxon>
        <taxon>Viridiplantae</taxon>
        <taxon>Streptophyta</taxon>
        <taxon>Embryophyta</taxon>
        <taxon>Tracheophyta</taxon>
        <taxon>Spermatophyta</taxon>
        <taxon>Magnoliopsida</taxon>
        <taxon>eudicotyledons</taxon>
        <taxon>Gunneridae</taxon>
        <taxon>Pentapetalae</taxon>
        <taxon>asterids</taxon>
        <taxon>lamiids</taxon>
        <taxon>Lamiales</taxon>
        <taxon>Pedaliaceae</taxon>
        <taxon>Sesamum</taxon>
    </lineage>
</organism>
<dbReference type="PRINTS" id="PR00463">
    <property type="entry name" value="EP450I"/>
</dbReference>
<dbReference type="InterPro" id="IPR036396">
    <property type="entry name" value="Cyt_P450_sf"/>
</dbReference>
<reference evidence="8" key="1">
    <citation type="submission" date="2020-06" db="EMBL/GenBank/DDBJ databases">
        <authorList>
            <person name="Li T."/>
            <person name="Hu X."/>
            <person name="Zhang T."/>
            <person name="Song X."/>
            <person name="Zhang H."/>
            <person name="Dai N."/>
            <person name="Sheng W."/>
            <person name="Hou X."/>
            <person name="Wei L."/>
        </authorList>
    </citation>
    <scope>NUCLEOTIDE SEQUENCE</scope>
    <source>
        <strain evidence="8">KEN1</strain>
        <tissue evidence="8">Leaf</tissue>
    </source>
</reference>
<dbReference type="GO" id="GO:0020037">
    <property type="term" value="F:heme binding"/>
    <property type="evidence" value="ECO:0007669"/>
    <property type="project" value="InterPro"/>
</dbReference>
<dbReference type="PANTHER" id="PTHR47947:SF39">
    <property type="entry name" value="CYTOCHROME P450"/>
    <property type="match status" value="1"/>
</dbReference>
<proteinExistence type="predicted"/>
<dbReference type="AlphaFoldDB" id="A0AAW2XA24"/>
<evidence type="ECO:0000256" key="2">
    <source>
        <dbReference type="ARBA" id="ARBA00022617"/>
    </source>
</evidence>
<dbReference type="Pfam" id="PF00067">
    <property type="entry name" value="p450"/>
    <property type="match status" value="1"/>
</dbReference>
<dbReference type="GO" id="GO:0004497">
    <property type="term" value="F:monooxygenase activity"/>
    <property type="evidence" value="ECO:0007669"/>
    <property type="project" value="UniProtKB-KW"/>
</dbReference>
<keyword evidence="7" id="KW-0472">Membrane</keyword>
<reference evidence="8" key="2">
    <citation type="journal article" date="2024" name="Plant">
        <title>Genomic evolution and insights into agronomic trait innovations of Sesamum species.</title>
        <authorList>
            <person name="Miao H."/>
            <person name="Wang L."/>
            <person name="Qu L."/>
            <person name="Liu H."/>
            <person name="Sun Y."/>
            <person name="Le M."/>
            <person name="Wang Q."/>
            <person name="Wei S."/>
            <person name="Zheng Y."/>
            <person name="Lin W."/>
            <person name="Duan Y."/>
            <person name="Cao H."/>
            <person name="Xiong S."/>
            <person name="Wang X."/>
            <person name="Wei L."/>
            <person name="Li C."/>
            <person name="Ma Q."/>
            <person name="Ju M."/>
            <person name="Zhao R."/>
            <person name="Li G."/>
            <person name="Mu C."/>
            <person name="Tian Q."/>
            <person name="Mei H."/>
            <person name="Zhang T."/>
            <person name="Gao T."/>
            <person name="Zhang H."/>
        </authorList>
    </citation>
    <scope>NUCLEOTIDE SEQUENCE</scope>
    <source>
        <strain evidence="8">KEN1</strain>
    </source>
</reference>
<keyword evidence="3" id="KW-0479">Metal-binding</keyword>
<dbReference type="GO" id="GO:0016020">
    <property type="term" value="C:membrane"/>
    <property type="evidence" value="ECO:0007669"/>
    <property type="project" value="UniProtKB-SubCell"/>
</dbReference>
<keyword evidence="4" id="KW-0560">Oxidoreductase</keyword>
<evidence type="ECO:0000313" key="8">
    <source>
        <dbReference type="EMBL" id="KAL0449821.1"/>
    </source>
</evidence>
<feature type="transmembrane region" description="Helical" evidence="7">
    <location>
        <begin position="20"/>
        <end position="36"/>
    </location>
</feature>
<keyword evidence="6" id="KW-0503">Monooxygenase</keyword>
<evidence type="ECO:0000256" key="3">
    <source>
        <dbReference type="ARBA" id="ARBA00022723"/>
    </source>
</evidence>
<keyword evidence="2" id="KW-0349">Heme</keyword>
<keyword evidence="5" id="KW-0408">Iron</keyword>
<dbReference type="Gene3D" id="1.10.630.10">
    <property type="entry name" value="Cytochrome P450"/>
    <property type="match status" value="1"/>
</dbReference>
<comment type="subcellular location">
    <subcellularLocation>
        <location evidence="1">Membrane</location>
        <topology evidence="1">Single-pass membrane protein</topology>
    </subcellularLocation>
</comment>
<comment type="caution">
    <text evidence="8">The sequence shown here is derived from an EMBL/GenBank/DDBJ whole genome shotgun (WGS) entry which is preliminary data.</text>
</comment>
<evidence type="ECO:0000256" key="6">
    <source>
        <dbReference type="ARBA" id="ARBA00023033"/>
    </source>
</evidence>
<dbReference type="GO" id="GO:0005506">
    <property type="term" value="F:iron ion binding"/>
    <property type="evidence" value="ECO:0007669"/>
    <property type="project" value="InterPro"/>
</dbReference>
<name>A0AAW2XA24_9LAMI</name>
<dbReference type="PANTHER" id="PTHR47947">
    <property type="entry name" value="CYTOCHROME P450 82C3-RELATED"/>
    <property type="match status" value="1"/>
</dbReference>
<dbReference type="InterPro" id="IPR002401">
    <property type="entry name" value="Cyt_P450_E_grp-I"/>
</dbReference>
<keyword evidence="7" id="KW-1133">Transmembrane helix</keyword>